<dbReference type="Proteomes" id="UP001054945">
    <property type="component" value="Unassembled WGS sequence"/>
</dbReference>
<dbReference type="AlphaFoldDB" id="A0AAV4Q9V4"/>
<evidence type="ECO:0000313" key="1">
    <source>
        <dbReference type="EMBL" id="GIY05064.1"/>
    </source>
</evidence>
<reference evidence="1 2" key="1">
    <citation type="submission" date="2021-06" db="EMBL/GenBank/DDBJ databases">
        <title>Caerostris extrusa draft genome.</title>
        <authorList>
            <person name="Kono N."/>
            <person name="Arakawa K."/>
        </authorList>
    </citation>
    <scope>NUCLEOTIDE SEQUENCE [LARGE SCALE GENOMIC DNA]</scope>
</reference>
<keyword evidence="2" id="KW-1185">Reference proteome</keyword>
<dbReference type="EMBL" id="BPLR01005796">
    <property type="protein sequence ID" value="GIY05064.1"/>
    <property type="molecule type" value="Genomic_DNA"/>
</dbReference>
<accession>A0AAV4Q9V4</accession>
<organism evidence="1 2">
    <name type="scientific">Caerostris extrusa</name>
    <name type="common">Bark spider</name>
    <name type="synonym">Caerostris bankana</name>
    <dbReference type="NCBI Taxonomy" id="172846"/>
    <lineage>
        <taxon>Eukaryota</taxon>
        <taxon>Metazoa</taxon>
        <taxon>Ecdysozoa</taxon>
        <taxon>Arthropoda</taxon>
        <taxon>Chelicerata</taxon>
        <taxon>Arachnida</taxon>
        <taxon>Araneae</taxon>
        <taxon>Araneomorphae</taxon>
        <taxon>Entelegynae</taxon>
        <taxon>Araneoidea</taxon>
        <taxon>Araneidae</taxon>
        <taxon>Caerostris</taxon>
    </lineage>
</organism>
<proteinExistence type="predicted"/>
<comment type="caution">
    <text evidence="1">The sequence shown here is derived from an EMBL/GenBank/DDBJ whole genome shotgun (WGS) entry which is preliminary data.</text>
</comment>
<sequence length="144" mass="16269">MGFVAYTSLPAEPHNPLSLTTISFHASLPQISEWWDSLIVGQPSHRDVRIVTEPKDYVGNKGTVVFMISEWWDSLIVGKSSHRDVRIVTEPKIMWLNKGNVVFMMYILKFEELVTGKLPKAEIGMEEGSREGLGPPWAVKSIEE</sequence>
<name>A0AAV4Q9V4_CAEEX</name>
<gene>
    <name evidence="1" type="ORF">CEXT_668261</name>
</gene>
<protein>
    <submittedName>
        <fullName evidence="1">Uncharacterized protein</fullName>
    </submittedName>
</protein>
<evidence type="ECO:0000313" key="2">
    <source>
        <dbReference type="Proteomes" id="UP001054945"/>
    </source>
</evidence>